<feature type="compositionally biased region" description="Low complexity" evidence="1">
    <location>
        <begin position="238"/>
        <end position="249"/>
    </location>
</feature>
<feature type="region of interest" description="Disordered" evidence="1">
    <location>
        <begin position="1"/>
        <end position="24"/>
    </location>
</feature>
<feature type="compositionally biased region" description="Low complexity" evidence="1">
    <location>
        <begin position="105"/>
        <end position="139"/>
    </location>
</feature>
<feature type="compositionally biased region" description="Pro residues" evidence="1">
    <location>
        <begin position="198"/>
        <end position="215"/>
    </location>
</feature>
<organism evidence="2">
    <name type="scientific">Micrococcus sp. 28</name>
    <dbReference type="NCBI Taxonomy" id="161213"/>
    <lineage>
        <taxon>Bacteria</taxon>
        <taxon>Bacillati</taxon>
        <taxon>Actinomycetota</taxon>
        <taxon>Actinomycetes</taxon>
        <taxon>Micrococcales</taxon>
        <taxon>Micrococcaceae</taxon>
        <taxon>Micrococcus</taxon>
    </lineage>
</organism>
<proteinExistence type="predicted"/>
<name>Q8VPN4_9MICC</name>
<protein>
    <submittedName>
        <fullName evidence="2">Putative proline-rich extensin-like protein</fullName>
    </submittedName>
</protein>
<dbReference type="EMBL" id="AY034092">
    <property type="protein sequence ID" value="AAK62513.1"/>
    <property type="molecule type" value="Genomic_DNA"/>
</dbReference>
<keyword evidence="2" id="KW-0614">Plasmid</keyword>
<feature type="compositionally biased region" description="Pro residues" evidence="1">
    <location>
        <begin position="151"/>
        <end position="162"/>
    </location>
</feature>
<evidence type="ECO:0000256" key="1">
    <source>
        <dbReference type="SAM" id="MobiDB-lite"/>
    </source>
</evidence>
<evidence type="ECO:0000313" key="2">
    <source>
        <dbReference type="EMBL" id="AAK62513.1"/>
    </source>
</evidence>
<dbReference type="AlphaFoldDB" id="Q8VPN4"/>
<accession>Q8VPN4</accession>
<geneLocation type="plasmid" evidence="2">
    <name>pSD10</name>
</geneLocation>
<reference evidence="2" key="1">
    <citation type="submission" date="2001-05" db="EMBL/GenBank/DDBJ databases">
        <title>A 50 kb plasmid rich in mobile gene sequences isolated from a marine Micrococcus.</title>
        <authorList>
            <person name="Zhong Z."/>
            <person name="Caspi R."/>
            <person name="Mincer T."/>
            <person name="Helinski D."/>
            <person name="Knauf V."/>
            <person name="Boardman K."/>
            <person name="Wilkinson J.E."/>
            <person name="Shea T."/>
            <person name="DeLoughery C."/>
            <person name="Toukdarian A."/>
        </authorList>
    </citation>
    <scope>NUCLEOTIDE SEQUENCE</scope>
    <source>
        <strain evidence="2">28</strain>
        <plasmid evidence="2">pSD10</plasmid>
    </source>
</reference>
<feature type="compositionally biased region" description="Basic residues" evidence="1">
    <location>
        <begin position="140"/>
        <end position="150"/>
    </location>
</feature>
<feature type="region of interest" description="Disordered" evidence="1">
    <location>
        <begin position="102"/>
        <end position="249"/>
    </location>
</feature>
<sequence length="249" mass="26248">MAPASPVARVASHDPHMASRTVPASSWRHHCGSHRRAFGLRRKWGRNHSVTHSSAVENTSSAASGCSASASSYSIAMVIAKSPPAGPARRRGCALRAVRAAWSQPVPSSGPSRSSGAGALGPGPSAATSAPAAPDSPSRCRPRAHWRPPHARPPSPLVPRWPPQRALGRTRDARPGHRCPTWAARPSRRPRPARRAPATPPPPCAHGQPPPPAVQPWPRGGQSRLPPPRDGPGRPRGRLAAPTPAHARR</sequence>